<reference evidence="2" key="2">
    <citation type="submission" date="2020-07" db="EMBL/GenBank/DDBJ databases">
        <authorList>
            <consortium name="NCBI Pathogen Detection Project"/>
        </authorList>
    </citation>
    <scope>NUCLEOTIDE SEQUENCE</scope>
    <source>
        <strain evidence="2">C8</strain>
    </source>
</reference>
<dbReference type="Proteomes" id="UP000859547">
    <property type="component" value="Unassembled WGS sequence"/>
</dbReference>
<dbReference type="InterPro" id="IPR010359">
    <property type="entry name" value="IrrE_HExxH"/>
</dbReference>
<dbReference type="Gene3D" id="1.10.10.2910">
    <property type="match status" value="1"/>
</dbReference>
<gene>
    <name evidence="2" type="ORF">I9080_003001</name>
</gene>
<reference evidence="2" key="1">
    <citation type="journal article" date="2018" name="Genome Biol.">
        <title>SKESA: strategic k-mer extension for scrupulous assemblies.</title>
        <authorList>
            <person name="Souvorov A."/>
            <person name="Agarwala R."/>
            <person name="Lipman D.J."/>
        </authorList>
    </citation>
    <scope>NUCLEOTIDE SEQUENCE</scope>
    <source>
        <strain evidence="2">C8</strain>
    </source>
</reference>
<name>A0A8H9QZS9_CLOPF</name>
<evidence type="ECO:0000313" key="2">
    <source>
        <dbReference type="EMBL" id="HAT4309157.1"/>
    </source>
</evidence>
<dbReference type="Pfam" id="PF06114">
    <property type="entry name" value="Peptidase_M78"/>
    <property type="match status" value="1"/>
</dbReference>
<dbReference type="PANTHER" id="PTHR43236">
    <property type="entry name" value="ANTITOXIN HIGA1"/>
    <property type="match status" value="1"/>
</dbReference>
<feature type="domain" description="IrrE N-terminal-like" evidence="1">
    <location>
        <begin position="67"/>
        <end position="165"/>
    </location>
</feature>
<accession>A0A8H9QZS9</accession>
<protein>
    <submittedName>
        <fullName evidence="2">ImmA/IrrE family metallo-endopeptidase</fullName>
    </submittedName>
</protein>
<proteinExistence type="predicted"/>
<comment type="caution">
    <text evidence="2">The sequence shown here is derived from an EMBL/GenBank/DDBJ whole genome shotgun (WGS) entry which is preliminary data.</text>
</comment>
<sequence length="258" mass="30874">MNNADVYNNIEDFKKRMKKEFVNINVENGIEIIKALRSKDNILVLEFPNKIGISGITQIKKDRNKDYICIYVNTNEPIGRRNFSFLHEIYHVFYEKSNRGYSLKRYFKTDDIEKRAEIFASNILIPRDKLLIELKRHGCKKGKAITMDKIFKLQIKFKASFQAIACSIESLNKDSRYNERYQKYIPNIEANIRRYYQKWDDLEEKTLFDNKNNNLNSIKPEYIFPEKFKEDIYKNFKCGRISKNDILSIYDFFGEELK</sequence>
<dbReference type="InterPro" id="IPR052345">
    <property type="entry name" value="Rad_response_metalloprotease"/>
</dbReference>
<dbReference type="EMBL" id="DACTCB010000024">
    <property type="protein sequence ID" value="HAT4309157.1"/>
    <property type="molecule type" value="Genomic_DNA"/>
</dbReference>
<dbReference type="AlphaFoldDB" id="A0A8H9QZS9"/>
<evidence type="ECO:0000259" key="1">
    <source>
        <dbReference type="Pfam" id="PF06114"/>
    </source>
</evidence>
<dbReference type="PANTHER" id="PTHR43236:SF1">
    <property type="entry name" value="BLL7220 PROTEIN"/>
    <property type="match status" value="1"/>
</dbReference>
<organism evidence="2">
    <name type="scientific">Clostridium perfringens</name>
    <dbReference type="NCBI Taxonomy" id="1502"/>
    <lineage>
        <taxon>Bacteria</taxon>
        <taxon>Bacillati</taxon>
        <taxon>Bacillota</taxon>
        <taxon>Clostridia</taxon>
        <taxon>Eubacteriales</taxon>
        <taxon>Clostridiaceae</taxon>
        <taxon>Clostridium</taxon>
    </lineage>
</organism>